<reference evidence="2 4" key="1">
    <citation type="submission" date="2020-05" db="EMBL/GenBank/DDBJ databases">
        <title>Characterization of novel class B3 metallo-beta-lactamase from novel Pseudomonas species.</title>
        <authorList>
            <person name="Yamada K."/>
            <person name="Aoki K."/>
            <person name="Ishii Y."/>
        </authorList>
    </citation>
    <scope>NUCLEOTIDE SEQUENCE [LARGE SCALE GENOMIC DNA]</scope>
    <source>
        <strain evidence="2 4">TUM18999</strain>
        <strain evidence="3 5">TUM20286</strain>
    </source>
</reference>
<dbReference type="KEGG" id="ptw:TUM18999_51700"/>
<protein>
    <recommendedName>
        <fullName evidence="1">DUF4031 domain-containing protein</fullName>
    </recommendedName>
</protein>
<evidence type="ECO:0000259" key="1">
    <source>
        <dbReference type="Pfam" id="PF13223"/>
    </source>
</evidence>
<dbReference type="AlphaFoldDB" id="A0A6J4EC98"/>
<organism evidence="2 4">
    <name type="scientific">Pseudomonas tohonis</name>
    <dbReference type="NCBI Taxonomy" id="2725477"/>
    <lineage>
        <taxon>Bacteria</taxon>
        <taxon>Pseudomonadati</taxon>
        <taxon>Pseudomonadota</taxon>
        <taxon>Gammaproteobacteria</taxon>
        <taxon>Pseudomonadales</taxon>
        <taxon>Pseudomonadaceae</taxon>
        <taxon>Pseudomonas</taxon>
    </lineage>
</organism>
<keyword evidence="5" id="KW-1185">Reference proteome</keyword>
<accession>A0A6J4EC98</accession>
<dbReference type="Pfam" id="PF13223">
    <property type="entry name" value="DUF4031"/>
    <property type="match status" value="1"/>
</dbReference>
<dbReference type="InterPro" id="IPR025109">
    <property type="entry name" value="DUF4031"/>
</dbReference>
<name>A0A6J4EC98_9PSED</name>
<evidence type="ECO:0000313" key="3">
    <source>
        <dbReference type="EMBL" id="GJN50285.1"/>
    </source>
</evidence>
<gene>
    <name evidence="2" type="ORF">TUM18999_51700</name>
    <name evidence="3" type="ORF">TUM20286_00370</name>
</gene>
<sequence>MPVYVDNVRIKWRGKEWCHLVADTLDELHEFASSLGLKRSWFQHSASYPHYDITISARKKALQLGAHQGSREVIIQCAKSLKSQYEFSLPKEKITSPQLSLL</sequence>
<evidence type="ECO:0000313" key="2">
    <source>
        <dbReference type="EMBL" id="BCG26979.1"/>
    </source>
</evidence>
<dbReference type="Proteomes" id="UP000509383">
    <property type="component" value="Chromosome"/>
</dbReference>
<proteinExistence type="predicted"/>
<dbReference type="Proteomes" id="UP001054892">
    <property type="component" value="Unassembled WGS sequence"/>
</dbReference>
<dbReference type="EMBL" id="BQKM01000001">
    <property type="protein sequence ID" value="GJN50285.1"/>
    <property type="molecule type" value="Genomic_DNA"/>
</dbReference>
<feature type="domain" description="DUF4031" evidence="1">
    <location>
        <begin position="3"/>
        <end position="79"/>
    </location>
</feature>
<evidence type="ECO:0000313" key="5">
    <source>
        <dbReference type="Proteomes" id="UP001054892"/>
    </source>
</evidence>
<dbReference type="RefSeq" id="WP_173172525.1">
    <property type="nucleotide sequence ID" value="NZ_AP023189.1"/>
</dbReference>
<evidence type="ECO:0000313" key="4">
    <source>
        <dbReference type="Proteomes" id="UP000509383"/>
    </source>
</evidence>
<dbReference type="EMBL" id="AP023189">
    <property type="protein sequence ID" value="BCG26979.1"/>
    <property type="molecule type" value="Genomic_DNA"/>
</dbReference>